<dbReference type="AlphaFoldDB" id="A0A166IWA1"/>
<name>A0A166IWA1_9AGAM</name>
<proteinExistence type="predicted"/>
<keyword evidence="2" id="KW-1185">Reference proteome</keyword>
<evidence type="ECO:0000313" key="1">
    <source>
        <dbReference type="EMBL" id="KZP20240.1"/>
    </source>
</evidence>
<dbReference type="Proteomes" id="UP000076532">
    <property type="component" value="Unassembled WGS sequence"/>
</dbReference>
<dbReference type="OrthoDB" id="3055280at2759"/>
<evidence type="ECO:0008006" key="3">
    <source>
        <dbReference type="Google" id="ProtNLM"/>
    </source>
</evidence>
<dbReference type="EMBL" id="KV417556">
    <property type="protein sequence ID" value="KZP20240.1"/>
    <property type="molecule type" value="Genomic_DNA"/>
</dbReference>
<sequence length="287" mass="32391">MPKEVGAEFNAAWVSAITNESLLLYKWTADDSIWDFGLVPSPACGVADDYSGLIVSSGPIVMVQTSALSILLYASFGRMSARRFWRLMMMTLRTTKAYDDIIPGIDYGVLMHENYVWLQDPSGTICMSEEESNSRIKSCPMLTDAASSSLTSARKLSSMENVPQELLVLISAQLPLHTFLTFSSAPRHLRHKLLGTDSDHNAFAWGWVTNTAPWYLPLSLHPSLQGAWKKSDYHEQEDEEFTLPKRDVATLDWDYLRRHPSSGSMRNRKRIWNVAKQLEKKADELGI</sequence>
<protein>
    <recommendedName>
        <fullName evidence="3">F-box domain-containing protein</fullName>
    </recommendedName>
</protein>
<accession>A0A166IWA1</accession>
<gene>
    <name evidence="1" type="ORF">FIBSPDRAFT_1044902</name>
</gene>
<reference evidence="1 2" key="1">
    <citation type="journal article" date="2016" name="Mol. Biol. Evol.">
        <title>Comparative Genomics of Early-Diverging Mushroom-Forming Fungi Provides Insights into the Origins of Lignocellulose Decay Capabilities.</title>
        <authorList>
            <person name="Nagy L.G."/>
            <person name="Riley R."/>
            <person name="Tritt A."/>
            <person name="Adam C."/>
            <person name="Daum C."/>
            <person name="Floudas D."/>
            <person name="Sun H."/>
            <person name="Yadav J.S."/>
            <person name="Pangilinan J."/>
            <person name="Larsson K.H."/>
            <person name="Matsuura K."/>
            <person name="Barry K."/>
            <person name="Labutti K."/>
            <person name="Kuo R."/>
            <person name="Ohm R.A."/>
            <person name="Bhattacharya S.S."/>
            <person name="Shirouzu T."/>
            <person name="Yoshinaga Y."/>
            <person name="Martin F.M."/>
            <person name="Grigoriev I.V."/>
            <person name="Hibbett D.S."/>
        </authorList>
    </citation>
    <scope>NUCLEOTIDE SEQUENCE [LARGE SCALE GENOMIC DNA]</scope>
    <source>
        <strain evidence="1 2">CBS 109695</strain>
    </source>
</reference>
<organism evidence="1 2">
    <name type="scientific">Athelia psychrophila</name>
    <dbReference type="NCBI Taxonomy" id="1759441"/>
    <lineage>
        <taxon>Eukaryota</taxon>
        <taxon>Fungi</taxon>
        <taxon>Dikarya</taxon>
        <taxon>Basidiomycota</taxon>
        <taxon>Agaricomycotina</taxon>
        <taxon>Agaricomycetes</taxon>
        <taxon>Agaricomycetidae</taxon>
        <taxon>Atheliales</taxon>
        <taxon>Atheliaceae</taxon>
        <taxon>Athelia</taxon>
    </lineage>
</organism>
<evidence type="ECO:0000313" key="2">
    <source>
        <dbReference type="Proteomes" id="UP000076532"/>
    </source>
</evidence>